<proteinExistence type="predicted"/>
<keyword evidence="2 5" id="KW-0812">Transmembrane</keyword>
<keyword evidence="3 5" id="KW-1133">Transmembrane helix</keyword>
<name>A0A8H7TLL1_9HELO</name>
<dbReference type="GO" id="GO:0016020">
    <property type="term" value="C:membrane"/>
    <property type="evidence" value="ECO:0007669"/>
    <property type="project" value="UniProtKB-SubCell"/>
</dbReference>
<dbReference type="InterPro" id="IPR045863">
    <property type="entry name" value="CorA_TM1_TM2"/>
</dbReference>
<feature type="transmembrane region" description="Helical" evidence="5">
    <location>
        <begin position="161"/>
        <end position="180"/>
    </location>
</feature>
<feature type="transmembrane region" description="Helical" evidence="5">
    <location>
        <begin position="200"/>
        <end position="223"/>
    </location>
</feature>
<comment type="caution">
    <text evidence="6">The sequence shown here is derived from an EMBL/GenBank/DDBJ whole genome shotgun (WGS) entry which is preliminary data.</text>
</comment>
<keyword evidence="7" id="KW-1185">Reference proteome</keyword>
<organism evidence="6 7">
    <name type="scientific">Cadophora malorum</name>
    <dbReference type="NCBI Taxonomy" id="108018"/>
    <lineage>
        <taxon>Eukaryota</taxon>
        <taxon>Fungi</taxon>
        <taxon>Dikarya</taxon>
        <taxon>Ascomycota</taxon>
        <taxon>Pezizomycotina</taxon>
        <taxon>Leotiomycetes</taxon>
        <taxon>Helotiales</taxon>
        <taxon>Ploettnerulaceae</taxon>
        <taxon>Cadophora</taxon>
    </lineage>
</organism>
<sequence>MTGQYSSSDYFPGVDLFTLEFTEMTRLLNTSAEITTHQVFTLEGLSTALPVLKTWGTSLFQLHDEEQDRQALLAAQVEVLDKLEYLDGAIVASLIHAEHVEKRIETYRQLIYHLMAQKASRTNLEVAKSSAVIAKSAKEDSAVMRQIALETKRDSSAMKTIAMLTMFFLPGTFVAAIFAMPVFEWDGTGTPAIKSGFKRYWAITVPLTVTVFLIWGAATLLPWRSWVGERLGKKTRFVTSERFLDELEDGGRNVLKCQLRSERKT</sequence>
<evidence type="ECO:0000256" key="3">
    <source>
        <dbReference type="ARBA" id="ARBA00022989"/>
    </source>
</evidence>
<evidence type="ECO:0000256" key="2">
    <source>
        <dbReference type="ARBA" id="ARBA00022692"/>
    </source>
</evidence>
<evidence type="ECO:0000313" key="6">
    <source>
        <dbReference type="EMBL" id="KAG4421146.1"/>
    </source>
</evidence>
<dbReference type="AlphaFoldDB" id="A0A8H7TLL1"/>
<evidence type="ECO:0000256" key="5">
    <source>
        <dbReference type="SAM" id="Phobius"/>
    </source>
</evidence>
<evidence type="ECO:0000256" key="1">
    <source>
        <dbReference type="ARBA" id="ARBA00004141"/>
    </source>
</evidence>
<dbReference type="OrthoDB" id="2830640at2759"/>
<comment type="subcellular location">
    <subcellularLocation>
        <location evidence="1">Membrane</location>
        <topology evidence="1">Multi-pass membrane protein</topology>
    </subcellularLocation>
</comment>
<dbReference type="SUPFAM" id="SSF144083">
    <property type="entry name" value="Magnesium transport protein CorA, transmembrane region"/>
    <property type="match status" value="1"/>
</dbReference>
<keyword evidence="4 5" id="KW-0472">Membrane</keyword>
<accession>A0A8H7TLL1</accession>
<gene>
    <name evidence="6" type="ORF">IFR04_005666</name>
</gene>
<evidence type="ECO:0000313" key="7">
    <source>
        <dbReference type="Proteomes" id="UP000664132"/>
    </source>
</evidence>
<evidence type="ECO:0000256" key="4">
    <source>
        <dbReference type="ARBA" id="ARBA00023136"/>
    </source>
</evidence>
<dbReference type="Gene3D" id="1.20.58.340">
    <property type="entry name" value="Magnesium transport protein CorA, transmembrane region"/>
    <property type="match status" value="1"/>
</dbReference>
<protein>
    <submittedName>
        <fullName evidence="6">Uncharacterized protein</fullName>
    </submittedName>
</protein>
<dbReference type="Proteomes" id="UP000664132">
    <property type="component" value="Unassembled WGS sequence"/>
</dbReference>
<dbReference type="EMBL" id="JAFJYH010000070">
    <property type="protein sequence ID" value="KAG4421146.1"/>
    <property type="molecule type" value="Genomic_DNA"/>
</dbReference>
<reference evidence="6" key="1">
    <citation type="submission" date="2021-02" db="EMBL/GenBank/DDBJ databases">
        <title>Genome sequence Cadophora malorum strain M34.</title>
        <authorList>
            <person name="Stefanovic E."/>
            <person name="Vu D."/>
            <person name="Scully C."/>
            <person name="Dijksterhuis J."/>
            <person name="Roader J."/>
            <person name="Houbraken J."/>
        </authorList>
    </citation>
    <scope>NUCLEOTIDE SEQUENCE</scope>
    <source>
        <strain evidence="6">M34</strain>
    </source>
</reference>